<evidence type="ECO:0000256" key="1">
    <source>
        <dbReference type="SAM" id="MobiDB-lite"/>
    </source>
</evidence>
<keyword evidence="3" id="KW-1185">Reference proteome</keyword>
<accession>A0ABQ4F7C7</accession>
<dbReference type="EMBL" id="BOOB01000005">
    <property type="protein sequence ID" value="GIH30715.1"/>
    <property type="molecule type" value="Genomic_DNA"/>
</dbReference>
<proteinExistence type="predicted"/>
<gene>
    <name evidence="2" type="ORF">Mam01_08790</name>
</gene>
<comment type="caution">
    <text evidence="2">The sequence shown here is derived from an EMBL/GenBank/DDBJ whole genome shotgun (WGS) entry which is preliminary data.</text>
</comment>
<evidence type="ECO:0000313" key="2">
    <source>
        <dbReference type="EMBL" id="GIH30715.1"/>
    </source>
</evidence>
<evidence type="ECO:0000313" key="3">
    <source>
        <dbReference type="Proteomes" id="UP000651728"/>
    </source>
</evidence>
<reference evidence="2 3" key="1">
    <citation type="submission" date="2021-01" db="EMBL/GenBank/DDBJ databases">
        <title>Whole genome shotgun sequence of Microbispora amethystogenes NBRC 101907.</title>
        <authorList>
            <person name="Komaki H."/>
            <person name="Tamura T."/>
        </authorList>
    </citation>
    <scope>NUCLEOTIDE SEQUENCE [LARGE SCALE GENOMIC DNA]</scope>
    <source>
        <strain evidence="2 3">NBRC 101907</strain>
    </source>
</reference>
<dbReference type="Proteomes" id="UP000651728">
    <property type="component" value="Unassembled WGS sequence"/>
</dbReference>
<name>A0ABQ4F7C7_9ACTN</name>
<protein>
    <submittedName>
        <fullName evidence="2">Uncharacterized protein</fullName>
    </submittedName>
</protein>
<sequence>MAVSSDITGFFVSTTADCQSDHGPFTPVVVTARTRHRTCQPSVNFPEGTDTDAVGVSKVVEVVPVPDQISPDPCVGTEGSCSTSAPRYERLENVGSEIFPWNVGVNDDNVQNPELFVPVAQSSDTEGLLTSTFADCQSDHCPATPVVVTPRTRHRTSQPSASFPEGTLTSVVDPDAADVVPVPEEIRPLP</sequence>
<organism evidence="2 3">
    <name type="scientific">Microbispora amethystogenes</name>
    <dbReference type="NCBI Taxonomy" id="1427754"/>
    <lineage>
        <taxon>Bacteria</taxon>
        <taxon>Bacillati</taxon>
        <taxon>Actinomycetota</taxon>
        <taxon>Actinomycetes</taxon>
        <taxon>Streptosporangiales</taxon>
        <taxon>Streptosporangiaceae</taxon>
        <taxon>Microbispora</taxon>
    </lineage>
</organism>
<feature type="region of interest" description="Disordered" evidence="1">
    <location>
        <begin position="150"/>
        <end position="176"/>
    </location>
</feature>